<feature type="transmembrane region" description="Helical" evidence="1">
    <location>
        <begin position="164"/>
        <end position="186"/>
    </location>
</feature>
<keyword evidence="1" id="KW-0812">Transmembrane</keyword>
<keyword evidence="1" id="KW-0472">Membrane</keyword>
<feature type="transmembrane region" description="Helical" evidence="1">
    <location>
        <begin position="55"/>
        <end position="72"/>
    </location>
</feature>
<protein>
    <submittedName>
        <fullName evidence="2">Uncharacterized protein</fullName>
    </submittedName>
</protein>
<dbReference type="KEGG" id="mlir:LPB04_22855"/>
<feature type="transmembrane region" description="Helical" evidence="1">
    <location>
        <begin position="126"/>
        <end position="152"/>
    </location>
</feature>
<feature type="transmembrane region" description="Helical" evidence="1">
    <location>
        <begin position="12"/>
        <end position="35"/>
    </location>
</feature>
<keyword evidence="1" id="KW-1133">Transmembrane helix</keyword>
<dbReference type="GO" id="GO:0016020">
    <property type="term" value="C:membrane"/>
    <property type="evidence" value="ECO:0007669"/>
    <property type="project" value="InterPro"/>
</dbReference>
<name>A0A7L9U3U8_9BURK</name>
<dbReference type="Proteomes" id="UP000593875">
    <property type="component" value="Chromosome"/>
</dbReference>
<sequence length="210" mass="22613">MKTERRLHRFGAVLVSIFVLAHLANHLAALGGIAAHLRFMETARLVYRQPVVESLLLSGVVLQASSGLRLLVSGWKRRQGWLAWLQAGSGAYLALFLLIHVSAVLAGRTLLGLDTNVHFAAAGLQAWPYSLFFVPYYVLAVLAVFVHLGCALARRAGPAPRKRAAAVGVPLCVGAVVSVLVVAALMGRLIPYAVPQEYRNTFGAQADLRP</sequence>
<dbReference type="InterPro" id="IPR034804">
    <property type="entry name" value="SQR/QFR_C/D"/>
</dbReference>
<gene>
    <name evidence="2" type="ORF">LPB04_22855</name>
</gene>
<reference evidence="2 3" key="1">
    <citation type="submission" date="2020-10" db="EMBL/GenBank/DDBJ databases">
        <title>Genome sequencing of Massilia sp. LPB0304.</title>
        <authorList>
            <person name="Kim J."/>
        </authorList>
    </citation>
    <scope>NUCLEOTIDE SEQUENCE [LARGE SCALE GENOMIC DNA]</scope>
    <source>
        <strain evidence="2 3">LPB0304</strain>
    </source>
</reference>
<accession>A0A7L9U3U8</accession>
<dbReference type="SUPFAM" id="SSF81343">
    <property type="entry name" value="Fumarate reductase respiratory complex transmembrane subunits"/>
    <property type="match status" value="1"/>
</dbReference>
<dbReference type="Gene3D" id="1.20.1300.10">
    <property type="entry name" value="Fumarate reductase/succinate dehydrogenase, transmembrane subunit"/>
    <property type="match status" value="1"/>
</dbReference>
<evidence type="ECO:0000256" key="1">
    <source>
        <dbReference type="SAM" id="Phobius"/>
    </source>
</evidence>
<dbReference type="AlphaFoldDB" id="A0A7L9U3U8"/>
<organism evidence="2 3">
    <name type="scientific">Massilia litorea</name>
    <dbReference type="NCBI Taxonomy" id="2769491"/>
    <lineage>
        <taxon>Bacteria</taxon>
        <taxon>Pseudomonadati</taxon>
        <taxon>Pseudomonadota</taxon>
        <taxon>Betaproteobacteria</taxon>
        <taxon>Burkholderiales</taxon>
        <taxon>Oxalobacteraceae</taxon>
        <taxon>Telluria group</taxon>
        <taxon>Massilia</taxon>
    </lineage>
</organism>
<proteinExistence type="predicted"/>
<feature type="transmembrane region" description="Helical" evidence="1">
    <location>
        <begin position="84"/>
        <end position="106"/>
    </location>
</feature>
<evidence type="ECO:0000313" key="2">
    <source>
        <dbReference type="EMBL" id="QOL49678.1"/>
    </source>
</evidence>
<keyword evidence="3" id="KW-1185">Reference proteome</keyword>
<evidence type="ECO:0000313" key="3">
    <source>
        <dbReference type="Proteomes" id="UP000593875"/>
    </source>
</evidence>
<dbReference type="RefSeq" id="WP_193686712.1">
    <property type="nucleotide sequence ID" value="NZ_CP062941.1"/>
</dbReference>
<dbReference type="EMBL" id="CP062941">
    <property type="protein sequence ID" value="QOL49678.1"/>
    <property type="molecule type" value="Genomic_DNA"/>
</dbReference>